<evidence type="ECO:0000313" key="2">
    <source>
        <dbReference type="EMBL" id="QCU90061.1"/>
    </source>
</evidence>
<dbReference type="KEGG" id="thig:FE785_05140"/>
<dbReference type="Gene3D" id="2.120.10.30">
    <property type="entry name" value="TolB, C-terminal domain"/>
    <property type="match status" value="1"/>
</dbReference>
<feature type="domain" description="Glucose/Sorbosone dehydrogenase" evidence="1">
    <location>
        <begin position="61"/>
        <end position="385"/>
    </location>
</feature>
<dbReference type="InterPro" id="IPR012938">
    <property type="entry name" value="Glc/Sorbosone_DH"/>
</dbReference>
<dbReference type="Proteomes" id="UP000304864">
    <property type="component" value="Chromosome"/>
</dbReference>
<dbReference type="AlphaFoldDB" id="A0A4P9K5I5"/>
<dbReference type="PANTHER" id="PTHR19328">
    <property type="entry name" value="HEDGEHOG-INTERACTING PROTEIN"/>
    <property type="match status" value="1"/>
</dbReference>
<dbReference type="RefSeq" id="WP_138564738.1">
    <property type="nucleotide sequence ID" value="NZ_CP040602.1"/>
</dbReference>
<dbReference type="PANTHER" id="PTHR19328:SF75">
    <property type="entry name" value="ALDOSE SUGAR DEHYDROGENASE YLII"/>
    <property type="match status" value="1"/>
</dbReference>
<dbReference type="SUPFAM" id="SSF50952">
    <property type="entry name" value="Soluble quinoprotein glucose dehydrogenase"/>
    <property type="match status" value="1"/>
</dbReference>
<evidence type="ECO:0000259" key="1">
    <source>
        <dbReference type="Pfam" id="PF07995"/>
    </source>
</evidence>
<dbReference type="InterPro" id="IPR011042">
    <property type="entry name" value="6-blade_b-propeller_TolB-like"/>
</dbReference>
<keyword evidence="3" id="KW-1185">Reference proteome</keyword>
<name>A0A4P9K5I5_9GAMM</name>
<sequence>MRCLDWLENHPRSLRSSAKFFFICVFSFYFSHSFAQSQLNNQKRTSDPAGLTQIKSGLGIIWAMDFINADYLVFTERNGAAGVLNINNGQVDWLDNLPQVYGYGQGGLLDVKTAPDFAQSRWLYFTYAKPFADNARTTLARARLEFVDERFRLADWQDLLISDSLTDSDIHFGSRIAFDGDGHVFFSIGDRGQRANAQNLQNHAGKVLRLTMDGRVPTDNPFAGLNNVKPEIWSYGHRNPQGLFFDSRRVRLWEMEHGPRGGDEINLIVKGGNYGWPVVSQGREYFSGAPVGEPHKAGMIEPVKVYIPSIAPSDLLVYQGERFVQWRGSLFSGALKLQHLNQVVLDEQLRPLLEKRHFESLKQRIRAIAEDDSGRLYIATDNGNIYQWSND</sequence>
<protein>
    <submittedName>
        <fullName evidence="2">PQQ-dependent sugar dehydrogenase</fullName>
    </submittedName>
</protein>
<accession>A0A4P9K5I5</accession>
<gene>
    <name evidence="2" type="ORF">FE785_05140</name>
</gene>
<dbReference type="OrthoDB" id="9770043at2"/>
<reference evidence="2 3" key="1">
    <citation type="submission" date="2019-05" db="EMBL/GenBank/DDBJ databases">
        <title>Thiomicrorhabdus sediminis sp. nov, a novel sulfur-oxidizing bacterium isolated from coastal sediment.</title>
        <authorList>
            <person name="Liu X."/>
        </authorList>
    </citation>
    <scope>NUCLEOTIDE SEQUENCE [LARGE SCALE GENOMIC DNA]</scope>
    <source>
        <strain evidence="2 3">G1</strain>
    </source>
</reference>
<proteinExistence type="predicted"/>
<dbReference type="EMBL" id="CP040602">
    <property type="protein sequence ID" value="QCU90061.1"/>
    <property type="molecule type" value="Genomic_DNA"/>
</dbReference>
<dbReference type="InterPro" id="IPR011041">
    <property type="entry name" value="Quinoprot_gluc/sorb_DH_b-prop"/>
</dbReference>
<dbReference type="Pfam" id="PF07995">
    <property type="entry name" value="GSDH"/>
    <property type="match status" value="1"/>
</dbReference>
<evidence type="ECO:0000313" key="3">
    <source>
        <dbReference type="Proteomes" id="UP000304864"/>
    </source>
</evidence>
<organism evidence="2 3">
    <name type="scientific">Thiomicrorhabdus sediminis</name>
    <dbReference type="NCBI Taxonomy" id="2580412"/>
    <lineage>
        <taxon>Bacteria</taxon>
        <taxon>Pseudomonadati</taxon>
        <taxon>Pseudomonadota</taxon>
        <taxon>Gammaproteobacteria</taxon>
        <taxon>Thiotrichales</taxon>
        <taxon>Piscirickettsiaceae</taxon>
        <taxon>Thiomicrorhabdus</taxon>
    </lineage>
</organism>